<reference evidence="2" key="1">
    <citation type="journal article" date="2024" name="Front. Bioeng. Biotechnol.">
        <title>Genome-scale model development and genomic sequencing of the oleaginous clade Lipomyces.</title>
        <authorList>
            <person name="Czajka J.J."/>
            <person name="Han Y."/>
            <person name="Kim J."/>
            <person name="Mondo S.J."/>
            <person name="Hofstad B.A."/>
            <person name="Robles A."/>
            <person name="Haridas S."/>
            <person name="Riley R."/>
            <person name="LaButti K."/>
            <person name="Pangilinan J."/>
            <person name="Andreopoulos W."/>
            <person name="Lipzen A."/>
            <person name="Yan J."/>
            <person name="Wang M."/>
            <person name="Ng V."/>
            <person name="Grigoriev I.V."/>
            <person name="Spatafora J.W."/>
            <person name="Magnuson J.K."/>
            <person name="Baker S.E."/>
            <person name="Pomraning K.R."/>
        </authorList>
    </citation>
    <scope>NUCLEOTIDE SEQUENCE [LARGE SCALE GENOMIC DNA]</scope>
    <source>
        <strain evidence="2">CBS 7786</strain>
    </source>
</reference>
<sequence length="137" mass="15367">MVQAESHMTLVTDSWTNVRSEAIVNYVFVTANGEASFYSADPTGTESHTGLYLARNITEVVDDVGLIKDVLKSLATYRHLSRSSPRNILTYSGSDAYRINSIWQSKIFLALAISKVILSEAVEMAKWFRNHHSQLEL</sequence>
<name>A0ACC3T5J5_LIPKO</name>
<protein>
    <submittedName>
        <fullName evidence="1">Uncharacterized protein</fullName>
    </submittedName>
</protein>
<dbReference type="Proteomes" id="UP001433508">
    <property type="component" value="Unassembled WGS sequence"/>
</dbReference>
<keyword evidence="2" id="KW-1185">Reference proteome</keyword>
<proteinExistence type="predicted"/>
<dbReference type="EMBL" id="MU971348">
    <property type="protein sequence ID" value="KAK9239239.1"/>
    <property type="molecule type" value="Genomic_DNA"/>
</dbReference>
<organism evidence="1 2">
    <name type="scientific">Lipomyces kononenkoae</name>
    <name type="common">Yeast</name>
    <dbReference type="NCBI Taxonomy" id="34357"/>
    <lineage>
        <taxon>Eukaryota</taxon>
        <taxon>Fungi</taxon>
        <taxon>Dikarya</taxon>
        <taxon>Ascomycota</taxon>
        <taxon>Saccharomycotina</taxon>
        <taxon>Lipomycetes</taxon>
        <taxon>Lipomycetales</taxon>
        <taxon>Lipomycetaceae</taxon>
        <taxon>Lipomyces</taxon>
    </lineage>
</organism>
<gene>
    <name evidence="1" type="ORF">V1525DRAFT_438464</name>
</gene>
<evidence type="ECO:0000313" key="1">
    <source>
        <dbReference type="EMBL" id="KAK9239239.1"/>
    </source>
</evidence>
<accession>A0ACC3T5J5</accession>
<evidence type="ECO:0000313" key="2">
    <source>
        <dbReference type="Proteomes" id="UP001433508"/>
    </source>
</evidence>
<comment type="caution">
    <text evidence="1">The sequence shown here is derived from an EMBL/GenBank/DDBJ whole genome shotgun (WGS) entry which is preliminary data.</text>
</comment>